<dbReference type="Pfam" id="PF00071">
    <property type="entry name" value="Ras"/>
    <property type="match status" value="1"/>
</dbReference>
<reference evidence="2" key="2">
    <citation type="journal article" date="2007" name="Science">
        <title>Draft genome sequence of the sexually transmitted pathogen Trichomonas vaginalis.</title>
        <authorList>
            <person name="Carlton J.M."/>
            <person name="Hirt R.P."/>
            <person name="Silva J.C."/>
            <person name="Delcher A.L."/>
            <person name="Schatz M."/>
            <person name="Zhao Q."/>
            <person name="Wortman J.R."/>
            <person name="Bidwell S.L."/>
            <person name="Alsmark U.C.M."/>
            <person name="Besteiro S."/>
            <person name="Sicheritz-Ponten T."/>
            <person name="Noel C.J."/>
            <person name="Dacks J.B."/>
            <person name="Foster P.G."/>
            <person name="Simillion C."/>
            <person name="Van de Peer Y."/>
            <person name="Miranda-Saavedra D."/>
            <person name="Barton G.J."/>
            <person name="Westrop G.D."/>
            <person name="Mueller S."/>
            <person name="Dessi D."/>
            <person name="Fiori P.L."/>
            <person name="Ren Q."/>
            <person name="Paulsen I."/>
            <person name="Zhang H."/>
            <person name="Bastida-Corcuera F.D."/>
            <person name="Simoes-Barbosa A."/>
            <person name="Brown M.T."/>
            <person name="Hayes R.D."/>
            <person name="Mukherjee M."/>
            <person name="Okumura C.Y."/>
            <person name="Schneider R."/>
            <person name="Smith A.J."/>
            <person name="Vanacova S."/>
            <person name="Villalvazo M."/>
            <person name="Haas B.J."/>
            <person name="Pertea M."/>
            <person name="Feldblyum T.V."/>
            <person name="Utterback T.R."/>
            <person name="Shu C.L."/>
            <person name="Osoegawa K."/>
            <person name="de Jong P.J."/>
            <person name="Hrdy I."/>
            <person name="Horvathova L."/>
            <person name="Zubacova Z."/>
            <person name="Dolezal P."/>
            <person name="Malik S.B."/>
            <person name="Logsdon J.M. Jr."/>
            <person name="Henze K."/>
            <person name="Gupta A."/>
            <person name="Wang C.C."/>
            <person name="Dunne R.L."/>
            <person name="Upcroft J.A."/>
            <person name="Upcroft P."/>
            <person name="White O."/>
            <person name="Salzberg S.L."/>
            <person name="Tang P."/>
            <person name="Chiu C.-H."/>
            <person name="Lee Y.-S."/>
            <person name="Embley T.M."/>
            <person name="Coombs G.H."/>
            <person name="Mottram J.C."/>
            <person name="Tachezy J."/>
            <person name="Fraser-Liggett C.M."/>
            <person name="Johnson P.J."/>
        </authorList>
    </citation>
    <scope>NUCLEOTIDE SEQUENCE [LARGE SCALE GENOMIC DNA]</scope>
    <source>
        <strain evidence="2">G3</strain>
    </source>
</reference>
<gene>
    <name evidence="2" type="ORF">TVAG_367370</name>
</gene>
<dbReference type="CDD" id="cd00154">
    <property type="entry name" value="Rab"/>
    <property type="match status" value="1"/>
</dbReference>
<dbReference type="GO" id="GO:0006886">
    <property type="term" value="P:intracellular protein transport"/>
    <property type="evidence" value="ECO:0000318"/>
    <property type="project" value="GO_Central"/>
</dbReference>
<dbReference type="GO" id="GO:0003924">
    <property type="term" value="F:GTPase activity"/>
    <property type="evidence" value="ECO:0000318"/>
    <property type="project" value="GO_Central"/>
</dbReference>
<dbReference type="RefSeq" id="XP_001312675.1">
    <property type="nucleotide sequence ID" value="XM_001312674.1"/>
</dbReference>
<keyword evidence="1" id="KW-0547">Nucleotide-binding</keyword>
<dbReference type="GO" id="GO:0012505">
    <property type="term" value="C:endomembrane system"/>
    <property type="evidence" value="ECO:0000318"/>
    <property type="project" value="GO_Central"/>
</dbReference>
<dbReference type="VEuPathDB" id="TrichDB:TVAGG3_0977240"/>
<evidence type="ECO:0000313" key="3">
    <source>
        <dbReference type="Proteomes" id="UP000001542"/>
    </source>
</evidence>
<dbReference type="OrthoDB" id="63533at2759"/>
<dbReference type="InterPro" id="IPR001806">
    <property type="entry name" value="Small_GTPase"/>
</dbReference>
<dbReference type="GO" id="GO:0005525">
    <property type="term" value="F:GTP binding"/>
    <property type="evidence" value="ECO:0007669"/>
    <property type="project" value="InterPro"/>
</dbReference>
<reference evidence="2" key="1">
    <citation type="submission" date="2006-10" db="EMBL/GenBank/DDBJ databases">
        <authorList>
            <person name="Amadeo P."/>
            <person name="Zhao Q."/>
            <person name="Wortman J."/>
            <person name="Fraser-Liggett C."/>
            <person name="Carlton J."/>
        </authorList>
    </citation>
    <scope>NUCLEOTIDE SEQUENCE</scope>
    <source>
        <strain evidence="2">G3</strain>
    </source>
</reference>
<name>A2F5P5_TRIV3</name>
<dbReference type="Proteomes" id="UP000001542">
    <property type="component" value="Unassembled WGS sequence"/>
</dbReference>
<dbReference type="VEuPathDB" id="TrichDB:TVAG_367370"/>
<dbReference type="PRINTS" id="PR00449">
    <property type="entry name" value="RASTRNSFRMNG"/>
</dbReference>
<organism evidence="2 3">
    <name type="scientific">Trichomonas vaginalis (strain ATCC PRA-98 / G3)</name>
    <dbReference type="NCBI Taxonomy" id="412133"/>
    <lineage>
        <taxon>Eukaryota</taxon>
        <taxon>Metamonada</taxon>
        <taxon>Parabasalia</taxon>
        <taxon>Trichomonadida</taxon>
        <taxon>Trichomonadidae</taxon>
        <taxon>Trichomonas</taxon>
    </lineage>
</organism>
<dbReference type="SMART" id="SM00176">
    <property type="entry name" value="RAN"/>
    <property type="match status" value="1"/>
</dbReference>
<dbReference type="InterPro" id="IPR027417">
    <property type="entry name" value="P-loop_NTPase"/>
</dbReference>
<accession>A2F5P5</accession>
<dbReference type="Gene3D" id="3.40.50.300">
    <property type="entry name" value="P-loop containing nucleotide triphosphate hydrolases"/>
    <property type="match status" value="1"/>
</dbReference>
<dbReference type="KEGG" id="tva:4757559"/>
<dbReference type="eggNOG" id="KOG0092">
    <property type="taxonomic scope" value="Eukaryota"/>
</dbReference>
<dbReference type="FunFam" id="3.40.50.300:FF:001204">
    <property type="entry name" value="Small GTP-binding protein, putative"/>
    <property type="match status" value="1"/>
</dbReference>
<dbReference type="SMART" id="SM00174">
    <property type="entry name" value="RHO"/>
    <property type="match status" value="1"/>
</dbReference>
<evidence type="ECO:0000313" key="2">
    <source>
        <dbReference type="EMBL" id="EAX99745.1"/>
    </source>
</evidence>
<dbReference type="EMBL" id="DS113626">
    <property type="protein sequence ID" value="EAX99745.1"/>
    <property type="molecule type" value="Genomic_DNA"/>
</dbReference>
<dbReference type="PANTHER" id="PTHR47978">
    <property type="match status" value="1"/>
</dbReference>
<sequence>MQPAAKKVALIGTQKVGKTALLTKFHFGTFNKNTVATVGASFILHHFMINGRDESFQIWDTAGQERYRSLGPIYYRDASCAIAVFDLTVPESFEEMKIYINQFKSHCQNYAHICVVGNKKDIYKEGSDFDIKIAERYVEEEGFTLHLTSALTGEGVNIPFQEVAEKACAQVDSEQRSIDLSKSERHTCC</sequence>
<dbReference type="SMART" id="SM00173">
    <property type="entry name" value="RAS"/>
    <property type="match status" value="1"/>
</dbReference>
<dbReference type="SMR" id="A2F5P5"/>
<dbReference type="SMART" id="SM00175">
    <property type="entry name" value="RAB"/>
    <property type="match status" value="1"/>
</dbReference>
<dbReference type="InterPro" id="IPR005225">
    <property type="entry name" value="Small_GTP-bd"/>
</dbReference>
<dbReference type="InParanoid" id="A2F5P5"/>
<keyword evidence="3" id="KW-1185">Reference proteome</keyword>
<dbReference type="NCBIfam" id="TIGR00231">
    <property type="entry name" value="small_GTP"/>
    <property type="match status" value="1"/>
</dbReference>
<evidence type="ECO:0000256" key="1">
    <source>
        <dbReference type="ARBA" id="ARBA00022741"/>
    </source>
</evidence>
<dbReference type="PROSITE" id="PS51419">
    <property type="entry name" value="RAB"/>
    <property type="match status" value="1"/>
</dbReference>
<dbReference type="AlphaFoldDB" id="A2F5P5"/>
<protein>
    <submittedName>
        <fullName evidence="2">Small GTP-binding protein, putative</fullName>
    </submittedName>
</protein>
<proteinExistence type="predicted"/>
<dbReference type="STRING" id="5722.A2F5P5"/>
<dbReference type="SUPFAM" id="SSF52540">
    <property type="entry name" value="P-loop containing nucleoside triphosphate hydrolases"/>
    <property type="match status" value="1"/>
</dbReference>